<sequence length="76" mass="8525">MNMAVESTLISSTAVMKVKTGTKNGKDVFRKENINNINPLAKDEDVFAVVESFKGIIDYNVIDINRENLYELSKAE</sequence>
<accession>A0A1I2NY66</accession>
<dbReference type="Proteomes" id="UP000182135">
    <property type="component" value="Unassembled WGS sequence"/>
</dbReference>
<dbReference type="Pfam" id="PF07872">
    <property type="entry name" value="DUF1659"/>
    <property type="match status" value="1"/>
</dbReference>
<dbReference type="AlphaFoldDB" id="A0A1I2NY66"/>
<protein>
    <submittedName>
        <fullName evidence="2">DUF1659 domain-containing protein</fullName>
    </submittedName>
</protein>
<dbReference type="STRING" id="1529.SAMN04487885_12514"/>
<evidence type="ECO:0000259" key="1">
    <source>
        <dbReference type="Pfam" id="PF07872"/>
    </source>
</evidence>
<reference evidence="2 5" key="2">
    <citation type="submission" date="2018-03" db="EMBL/GenBank/DDBJ databases">
        <title>The uncultured portion of the human microbiome is neutrally assembled.</title>
        <authorList>
            <person name="Jeraldo P."/>
            <person name="Boardman L."/>
            <person name="White B.A."/>
            <person name="Nelson H."/>
            <person name="Goldenfeld N."/>
            <person name="Chia N."/>
        </authorList>
    </citation>
    <scope>NUCLEOTIDE SEQUENCE [LARGE SCALE GENOMIC DNA]</scope>
    <source>
        <strain evidence="2">CIM:MAG 903</strain>
    </source>
</reference>
<evidence type="ECO:0000313" key="3">
    <source>
        <dbReference type="EMBL" id="SFG08905.1"/>
    </source>
</evidence>
<evidence type="ECO:0000313" key="4">
    <source>
        <dbReference type="Proteomes" id="UP000182135"/>
    </source>
</evidence>
<reference evidence="3 4" key="1">
    <citation type="submission" date="2016-10" db="EMBL/GenBank/DDBJ databases">
        <authorList>
            <person name="de Groot N.N."/>
        </authorList>
    </citation>
    <scope>NUCLEOTIDE SEQUENCE [LARGE SCALE GENOMIC DNA]</scope>
    <source>
        <strain evidence="3 4">NLAE-zl-G419</strain>
    </source>
</reference>
<feature type="domain" description="DUF1659" evidence="1">
    <location>
        <begin position="4"/>
        <end position="73"/>
    </location>
</feature>
<dbReference type="InterPro" id="IPR012454">
    <property type="entry name" value="DUF1659"/>
</dbReference>
<organism evidence="3 4">
    <name type="scientific">Clostridium cadaveris</name>
    <dbReference type="NCBI Taxonomy" id="1529"/>
    <lineage>
        <taxon>Bacteria</taxon>
        <taxon>Bacillati</taxon>
        <taxon>Bacillota</taxon>
        <taxon>Clostridia</taxon>
        <taxon>Eubacteriales</taxon>
        <taxon>Clostridiaceae</taxon>
        <taxon>Clostridium</taxon>
    </lineage>
</organism>
<keyword evidence="4" id="KW-1185">Reference proteome</keyword>
<evidence type="ECO:0000313" key="2">
    <source>
        <dbReference type="EMBL" id="PWL54021.1"/>
    </source>
</evidence>
<evidence type="ECO:0000313" key="5">
    <source>
        <dbReference type="Proteomes" id="UP000246114"/>
    </source>
</evidence>
<name>A0A1I2NY66_9CLOT</name>
<dbReference type="EMBL" id="FOOE01000025">
    <property type="protein sequence ID" value="SFG08905.1"/>
    <property type="molecule type" value="Genomic_DNA"/>
</dbReference>
<dbReference type="Proteomes" id="UP000246114">
    <property type="component" value="Unassembled WGS sequence"/>
</dbReference>
<gene>
    <name evidence="2" type="ORF">DBY38_06390</name>
    <name evidence="3" type="ORF">SAMN04487885_12514</name>
</gene>
<proteinExistence type="predicted"/>
<dbReference type="EMBL" id="QAMZ01000029">
    <property type="protein sequence ID" value="PWL54021.1"/>
    <property type="molecule type" value="Genomic_DNA"/>
</dbReference>